<feature type="domain" description="FdhE C-terminal" evidence="3">
    <location>
        <begin position="187"/>
        <end position="257"/>
    </location>
</feature>
<dbReference type="GO" id="GO:0008199">
    <property type="term" value="F:ferric iron binding"/>
    <property type="evidence" value="ECO:0007669"/>
    <property type="project" value="TreeGrafter"/>
</dbReference>
<reference evidence="4 5" key="1">
    <citation type="submission" date="2018-12" db="EMBL/GenBank/DDBJ databases">
        <title>Bacillus yapensis draft genome sequence.</title>
        <authorList>
            <person name="Yu L."/>
            <person name="Xu X."/>
            <person name="Tang X."/>
        </authorList>
    </citation>
    <scope>NUCLEOTIDE SEQUENCE [LARGE SCALE GENOMIC DNA]</scope>
    <source>
        <strain evidence="4 5">XXST-01</strain>
    </source>
</reference>
<keyword evidence="5" id="KW-1185">Reference proteome</keyword>
<comment type="caution">
    <text evidence="4">The sequence shown here is derived from an EMBL/GenBank/DDBJ whole genome shotgun (WGS) entry which is preliminary data.</text>
</comment>
<gene>
    <name evidence="4" type="primary">fdhE</name>
    <name evidence="4" type="ORF">EKG37_08340</name>
</gene>
<dbReference type="AlphaFoldDB" id="A0A431WC36"/>
<keyword evidence="1" id="KW-0963">Cytoplasm</keyword>
<dbReference type="OrthoDB" id="9811074at2"/>
<dbReference type="InterPro" id="IPR056796">
    <property type="entry name" value="FdhE_C"/>
</dbReference>
<dbReference type="PANTHER" id="PTHR37689">
    <property type="entry name" value="PROTEIN FDHE"/>
    <property type="match status" value="1"/>
</dbReference>
<accession>A0A431WC36</accession>
<evidence type="ECO:0000313" key="5">
    <source>
        <dbReference type="Proteomes" id="UP000271374"/>
    </source>
</evidence>
<dbReference type="SUPFAM" id="SSF144020">
    <property type="entry name" value="FdhE-like"/>
    <property type="match status" value="1"/>
</dbReference>
<keyword evidence="2" id="KW-0175">Coiled coil</keyword>
<organism evidence="4 5">
    <name type="scientific">Bacillus yapensis</name>
    <dbReference type="NCBI Taxonomy" id="2492960"/>
    <lineage>
        <taxon>Bacteria</taxon>
        <taxon>Bacillati</taxon>
        <taxon>Bacillota</taxon>
        <taxon>Bacilli</taxon>
        <taxon>Bacillales</taxon>
        <taxon>Bacillaceae</taxon>
        <taxon>Bacillus</taxon>
    </lineage>
</organism>
<dbReference type="Pfam" id="PF24860">
    <property type="entry name" value="FdhE_C"/>
    <property type="match status" value="1"/>
</dbReference>
<evidence type="ECO:0000259" key="3">
    <source>
        <dbReference type="Pfam" id="PF24860"/>
    </source>
</evidence>
<dbReference type="Gene3D" id="3.90.1670.10">
    <property type="entry name" value="FdhE-like domain"/>
    <property type="match status" value="1"/>
</dbReference>
<protein>
    <submittedName>
        <fullName evidence="4">Formate dehydrogenase accessory protein FdhE</fullName>
    </submittedName>
</protein>
<dbReference type="Proteomes" id="UP000271374">
    <property type="component" value="Unassembled WGS sequence"/>
</dbReference>
<evidence type="ECO:0000256" key="2">
    <source>
        <dbReference type="SAM" id="Coils"/>
    </source>
</evidence>
<dbReference type="PANTHER" id="PTHR37689:SF1">
    <property type="entry name" value="PROTEIN FDHE"/>
    <property type="match status" value="1"/>
</dbReference>
<evidence type="ECO:0000313" key="4">
    <source>
        <dbReference type="EMBL" id="RTR33060.1"/>
    </source>
</evidence>
<sequence>MNVTNKEYQLLEEKIQSLSEQWTKLIEQETVTIPEQRSTLKAFPAYTQLQLQINIEQYRGFILELFSLLKEYQSGLVEDLERLEMEMTDEVLLQWIKEAIAVNDVYFESFAEKHRVAEWIPFFVAEHPLRPFLQKASTEMTEELRKAEAQGCCPACGEAPRVGIINKKGKKEITCPRCHYAWEVKKISCAHCGSEEAGKIEILRVEKDDSSEIHVCHDCQGYTKVIDVRKFIQIEAISMLDLKTIHLDIIAQENGFGLAEVKEVH</sequence>
<evidence type="ECO:0000256" key="1">
    <source>
        <dbReference type="ARBA" id="ARBA00022490"/>
    </source>
</evidence>
<proteinExistence type="predicted"/>
<dbReference type="InterPro" id="IPR006452">
    <property type="entry name" value="Formate_DH_accessory"/>
</dbReference>
<dbReference type="EMBL" id="RXNT01000005">
    <property type="protein sequence ID" value="RTR33060.1"/>
    <property type="molecule type" value="Genomic_DNA"/>
</dbReference>
<dbReference type="GO" id="GO:0005829">
    <property type="term" value="C:cytosol"/>
    <property type="evidence" value="ECO:0007669"/>
    <property type="project" value="TreeGrafter"/>
</dbReference>
<name>A0A431WC36_9BACI</name>
<dbReference type="InterPro" id="IPR024064">
    <property type="entry name" value="FdhE-like_sf"/>
</dbReference>
<feature type="coiled-coil region" evidence="2">
    <location>
        <begin position="1"/>
        <end position="28"/>
    </location>
</feature>
<dbReference type="GO" id="GO:0051604">
    <property type="term" value="P:protein maturation"/>
    <property type="evidence" value="ECO:0007669"/>
    <property type="project" value="TreeGrafter"/>
</dbReference>
<dbReference type="CDD" id="cd16341">
    <property type="entry name" value="FdhE"/>
    <property type="match status" value="1"/>
</dbReference>